<dbReference type="OrthoDB" id="289038at2759"/>
<dbReference type="PROSITE" id="PS50235">
    <property type="entry name" value="USP_3"/>
    <property type="match status" value="1"/>
</dbReference>
<dbReference type="PROSITE" id="PS00973">
    <property type="entry name" value="USP_2"/>
    <property type="match status" value="1"/>
</dbReference>
<dbReference type="InterPro" id="IPR018200">
    <property type="entry name" value="USP_CS"/>
</dbReference>
<dbReference type="GO" id="GO:0005829">
    <property type="term" value="C:cytosol"/>
    <property type="evidence" value="ECO:0007669"/>
    <property type="project" value="TreeGrafter"/>
</dbReference>
<evidence type="ECO:0000313" key="3">
    <source>
        <dbReference type="Proteomes" id="UP000800235"/>
    </source>
</evidence>
<dbReference type="InterPro" id="IPR001394">
    <property type="entry name" value="Peptidase_C19_UCH"/>
</dbReference>
<dbReference type="Proteomes" id="UP000800235">
    <property type="component" value="Unassembled WGS sequence"/>
</dbReference>
<accession>A0A9P4NVA4</accession>
<name>A0A9P4NVA4_9PEZI</name>
<dbReference type="CDD" id="cd02257">
    <property type="entry name" value="Peptidase_C19"/>
    <property type="match status" value="1"/>
</dbReference>
<evidence type="ECO:0000313" key="2">
    <source>
        <dbReference type="EMBL" id="KAF2432272.1"/>
    </source>
</evidence>
<sequence length="486" mass="55244">MSKDPSDIISVTIASNLDWSIKENLEIPTECSPNPTAQNSQRSRLDNFAELRLGICQAYQIPLRIFVLDQINDGIYRSHELCYTSEWAQVRDGMVLVVSTSEDCNLQQPTPPTLLPTIPLKYPEQLVGEGFTLPWPSWTIGKRSTGFYNPGIYCYRRVALQALVHMPLFLRFIEKHNRSDAGDRSDTSNCSKSSCLTCALKEIAICYWTAAPSRGSNLIPAFDELVNKLSTKRFAINAQQDAEEFLTWILHKLHEDMISRNSGADMQQLFGTHTQAWWTCESCKLINTFHNRDEILGVLHVPIVGDHKGVEMLGHGLEQYFQEYLRAHHEVLCPNVSCVTHKDPNIKRMVQEAIVKAPEILIIHLKSVGFDDKKIWSAVDYDQILDLTMFQPSNMWANHRLIYQLAAVIRHHGTDKHSGHYTGIFNSPEGVEYISDDIVEPARIESFFALDSRHNAIRDATPYLLTYVKCSPEAISALQRDREIDA</sequence>
<feature type="domain" description="USP" evidence="1">
    <location>
        <begin position="145"/>
        <end position="470"/>
    </location>
</feature>
<dbReference type="GO" id="GO:0016579">
    <property type="term" value="P:protein deubiquitination"/>
    <property type="evidence" value="ECO:0007669"/>
    <property type="project" value="InterPro"/>
</dbReference>
<dbReference type="InterPro" id="IPR028889">
    <property type="entry name" value="USP"/>
</dbReference>
<reference evidence="2" key="1">
    <citation type="journal article" date="2020" name="Stud. Mycol.">
        <title>101 Dothideomycetes genomes: a test case for predicting lifestyles and emergence of pathogens.</title>
        <authorList>
            <person name="Haridas S."/>
            <person name="Albert R."/>
            <person name="Binder M."/>
            <person name="Bloem J."/>
            <person name="Labutti K."/>
            <person name="Salamov A."/>
            <person name="Andreopoulos B."/>
            <person name="Baker S."/>
            <person name="Barry K."/>
            <person name="Bills G."/>
            <person name="Bluhm B."/>
            <person name="Cannon C."/>
            <person name="Castanera R."/>
            <person name="Culley D."/>
            <person name="Daum C."/>
            <person name="Ezra D."/>
            <person name="Gonzalez J."/>
            <person name="Henrissat B."/>
            <person name="Kuo A."/>
            <person name="Liang C."/>
            <person name="Lipzen A."/>
            <person name="Lutzoni F."/>
            <person name="Magnuson J."/>
            <person name="Mondo S."/>
            <person name="Nolan M."/>
            <person name="Ohm R."/>
            <person name="Pangilinan J."/>
            <person name="Park H.-J."/>
            <person name="Ramirez L."/>
            <person name="Alfaro M."/>
            <person name="Sun H."/>
            <person name="Tritt A."/>
            <person name="Yoshinaga Y."/>
            <person name="Zwiers L.-H."/>
            <person name="Turgeon B."/>
            <person name="Goodwin S."/>
            <person name="Spatafora J."/>
            <person name="Crous P."/>
            <person name="Grigoriev I."/>
        </authorList>
    </citation>
    <scope>NUCLEOTIDE SEQUENCE</scope>
    <source>
        <strain evidence="2">CBS 130266</strain>
    </source>
</reference>
<evidence type="ECO:0000259" key="1">
    <source>
        <dbReference type="PROSITE" id="PS50235"/>
    </source>
</evidence>
<protein>
    <submittedName>
        <fullName evidence="2">Cysteine proteinase</fullName>
    </submittedName>
</protein>
<dbReference type="EMBL" id="MU007027">
    <property type="protein sequence ID" value="KAF2432272.1"/>
    <property type="molecule type" value="Genomic_DNA"/>
</dbReference>
<dbReference type="InterPro" id="IPR050164">
    <property type="entry name" value="Peptidase_C19"/>
</dbReference>
<dbReference type="GO" id="GO:0005634">
    <property type="term" value="C:nucleus"/>
    <property type="evidence" value="ECO:0007669"/>
    <property type="project" value="TreeGrafter"/>
</dbReference>
<organism evidence="2 3">
    <name type="scientific">Tothia fuscella</name>
    <dbReference type="NCBI Taxonomy" id="1048955"/>
    <lineage>
        <taxon>Eukaryota</taxon>
        <taxon>Fungi</taxon>
        <taxon>Dikarya</taxon>
        <taxon>Ascomycota</taxon>
        <taxon>Pezizomycotina</taxon>
        <taxon>Dothideomycetes</taxon>
        <taxon>Pleosporomycetidae</taxon>
        <taxon>Venturiales</taxon>
        <taxon>Cylindrosympodiaceae</taxon>
        <taxon>Tothia</taxon>
    </lineage>
</organism>
<dbReference type="AlphaFoldDB" id="A0A9P4NVA4"/>
<dbReference type="InterPro" id="IPR038765">
    <property type="entry name" value="Papain-like_cys_pep_sf"/>
</dbReference>
<dbReference type="SUPFAM" id="SSF54001">
    <property type="entry name" value="Cysteine proteinases"/>
    <property type="match status" value="1"/>
</dbReference>
<keyword evidence="3" id="KW-1185">Reference proteome</keyword>
<dbReference type="Pfam" id="PF00443">
    <property type="entry name" value="UCH"/>
    <property type="match status" value="1"/>
</dbReference>
<gene>
    <name evidence="2" type="ORF">EJ08DRAFT_659275</name>
</gene>
<dbReference type="GO" id="GO:0004843">
    <property type="term" value="F:cysteine-type deubiquitinase activity"/>
    <property type="evidence" value="ECO:0007669"/>
    <property type="project" value="InterPro"/>
</dbReference>
<proteinExistence type="predicted"/>
<comment type="caution">
    <text evidence="2">The sequence shown here is derived from an EMBL/GenBank/DDBJ whole genome shotgun (WGS) entry which is preliminary data.</text>
</comment>
<dbReference type="PANTHER" id="PTHR24006">
    <property type="entry name" value="UBIQUITIN CARBOXYL-TERMINAL HYDROLASE"/>
    <property type="match status" value="1"/>
</dbReference>
<dbReference type="Gene3D" id="3.90.70.10">
    <property type="entry name" value="Cysteine proteinases"/>
    <property type="match status" value="1"/>
</dbReference>